<evidence type="ECO:0000313" key="1">
    <source>
        <dbReference type="EMBL" id="SVA07069.1"/>
    </source>
</evidence>
<name>A0A381SUD5_9ZZZZ</name>
<accession>A0A381SUD5</accession>
<protein>
    <submittedName>
        <fullName evidence="1">Uncharacterized protein</fullName>
    </submittedName>
</protein>
<organism evidence="1">
    <name type="scientific">marine metagenome</name>
    <dbReference type="NCBI Taxonomy" id="408172"/>
    <lineage>
        <taxon>unclassified sequences</taxon>
        <taxon>metagenomes</taxon>
        <taxon>ecological metagenomes</taxon>
    </lineage>
</organism>
<sequence length="142" mass="15908">VLLVGHEGHYVLDRTEGRLGVQYNRKQPLEGSLADRLLSVTRHVVRAARLLEADASFSTPVRFLGNEVEIVAQDRLLAPNSDETLVELRPALDPLLTRWSGNTDWTVSRKSDPRAPFRVAAVTKATDTLENVEARLFESNNY</sequence>
<reference evidence="1" key="1">
    <citation type="submission" date="2018-05" db="EMBL/GenBank/DDBJ databases">
        <authorList>
            <person name="Lanie J.A."/>
            <person name="Ng W.-L."/>
            <person name="Kazmierczak K.M."/>
            <person name="Andrzejewski T.M."/>
            <person name="Davidsen T.M."/>
            <person name="Wayne K.J."/>
            <person name="Tettelin H."/>
            <person name="Glass J.I."/>
            <person name="Rusch D."/>
            <person name="Podicherti R."/>
            <person name="Tsui H.-C.T."/>
            <person name="Winkler M.E."/>
        </authorList>
    </citation>
    <scope>NUCLEOTIDE SEQUENCE</scope>
</reference>
<feature type="non-terminal residue" evidence="1">
    <location>
        <position position="1"/>
    </location>
</feature>
<proteinExistence type="predicted"/>
<dbReference type="AlphaFoldDB" id="A0A381SUD5"/>
<gene>
    <name evidence="1" type="ORF">METZ01_LOCUS59923</name>
</gene>
<dbReference type="EMBL" id="UINC01003522">
    <property type="protein sequence ID" value="SVA07069.1"/>
    <property type="molecule type" value="Genomic_DNA"/>
</dbReference>